<dbReference type="InterPro" id="IPR001173">
    <property type="entry name" value="Glyco_trans_2-like"/>
</dbReference>
<evidence type="ECO:0000313" key="3">
    <source>
        <dbReference type="Proteomes" id="UP001138540"/>
    </source>
</evidence>
<dbReference type="CDD" id="cd00761">
    <property type="entry name" value="Glyco_tranf_GTA_type"/>
    <property type="match status" value="1"/>
</dbReference>
<dbReference type="EMBL" id="JACHKA010000001">
    <property type="protein sequence ID" value="MBB5987206.1"/>
    <property type="molecule type" value="Genomic_DNA"/>
</dbReference>
<dbReference type="RefSeq" id="WP_184155587.1">
    <property type="nucleotide sequence ID" value="NZ_JACHKA010000001.1"/>
</dbReference>
<sequence length="289" mass="31813">MAGTAVAIFAHDEQRRIAACLASLPLDRPGTVFHLLVNGSTDRTAAIARAIAARHPALIVHEWPQGGKARSWNRFVHELLPADMPEAVIFMDGDAEIAPGSFDALIAVLRDRPHANAVAGLPFNGRRHRVYQALLREEGGLFGDLYALRGDFLRRLRARGLRLPVDLVGDDGLVAAWAATDLGPDADWDRARLAHADAAGFLCEPVRLLSPRGWRLQYRRMVSYAVRHFQNRMVSRIMGTQGPTGLPERLSSLYAGELPAMRPRPGLANALFDRLALRRMAHAAMTSRS</sequence>
<dbReference type="InterPro" id="IPR029044">
    <property type="entry name" value="Nucleotide-diphossugar_trans"/>
</dbReference>
<evidence type="ECO:0000259" key="1">
    <source>
        <dbReference type="Pfam" id="PF00535"/>
    </source>
</evidence>
<gene>
    <name evidence="2" type="ORF">HNP60_003180</name>
</gene>
<reference evidence="2 3" key="1">
    <citation type="submission" date="2020-08" db="EMBL/GenBank/DDBJ databases">
        <title>Exploring microbial biodiversity for novel pathways involved in the catabolism of aromatic compounds derived from lignin.</title>
        <authorList>
            <person name="Elkins J."/>
        </authorList>
    </citation>
    <scope>NUCLEOTIDE SEQUENCE [LARGE SCALE GENOMIC DNA]</scope>
    <source>
        <strain evidence="2 3">B1D3A</strain>
    </source>
</reference>
<accession>A0ABR6NIW1</accession>
<name>A0ABR6NIW1_9SPHN</name>
<organism evidence="2 3">
    <name type="scientific">Sphingobium lignivorans</name>
    <dbReference type="NCBI Taxonomy" id="2735886"/>
    <lineage>
        <taxon>Bacteria</taxon>
        <taxon>Pseudomonadati</taxon>
        <taxon>Pseudomonadota</taxon>
        <taxon>Alphaproteobacteria</taxon>
        <taxon>Sphingomonadales</taxon>
        <taxon>Sphingomonadaceae</taxon>
        <taxon>Sphingobium</taxon>
    </lineage>
</organism>
<dbReference type="Pfam" id="PF00535">
    <property type="entry name" value="Glycos_transf_2"/>
    <property type="match status" value="1"/>
</dbReference>
<dbReference type="Proteomes" id="UP001138540">
    <property type="component" value="Unassembled WGS sequence"/>
</dbReference>
<dbReference type="SUPFAM" id="SSF53448">
    <property type="entry name" value="Nucleotide-diphospho-sugar transferases"/>
    <property type="match status" value="1"/>
</dbReference>
<dbReference type="Gene3D" id="3.90.550.10">
    <property type="entry name" value="Spore Coat Polysaccharide Biosynthesis Protein SpsA, Chain A"/>
    <property type="match status" value="1"/>
</dbReference>
<evidence type="ECO:0000313" key="2">
    <source>
        <dbReference type="EMBL" id="MBB5987206.1"/>
    </source>
</evidence>
<comment type="caution">
    <text evidence="2">The sequence shown here is derived from an EMBL/GenBank/DDBJ whole genome shotgun (WGS) entry which is preliminary data.</text>
</comment>
<keyword evidence="3" id="KW-1185">Reference proteome</keyword>
<feature type="domain" description="Glycosyltransferase 2-like" evidence="1">
    <location>
        <begin position="6"/>
        <end position="133"/>
    </location>
</feature>
<proteinExistence type="predicted"/>
<protein>
    <submittedName>
        <fullName evidence="2">Glycosyltransferase involved in cell wall biosynthesis</fullName>
    </submittedName>
</protein>